<dbReference type="CDD" id="cd01146">
    <property type="entry name" value="FhuD"/>
    <property type="match status" value="1"/>
</dbReference>
<comment type="caution">
    <text evidence="8">The sequence shown here is derived from an EMBL/GenBank/DDBJ whole genome shotgun (WGS) entry which is preliminary data.</text>
</comment>
<dbReference type="PANTHER" id="PTHR30532:SF21">
    <property type="entry name" value="SIDEROPHORE-BINDING LIPOPROTEIN YFIY-RELATED"/>
    <property type="match status" value="1"/>
</dbReference>
<keyword evidence="9" id="KW-1185">Reference proteome</keyword>
<feature type="signal peptide" evidence="6">
    <location>
        <begin position="1"/>
        <end position="26"/>
    </location>
</feature>
<evidence type="ECO:0000256" key="4">
    <source>
        <dbReference type="ARBA" id="ARBA00022729"/>
    </source>
</evidence>
<dbReference type="PROSITE" id="PS50983">
    <property type="entry name" value="FE_B12_PBP"/>
    <property type="match status" value="1"/>
</dbReference>
<dbReference type="Proteomes" id="UP000540423">
    <property type="component" value="Unassembled WGS sequence"/>
</dbReference>
<dbReference type="Pfam" id="PF01497">
    <property type="entry name" value="Peripla_BP_2"/>
    <property type="match status" value="1"/>
</dbReference>
<evidence type="ECO:0000259" key="7">
    <source>
        <dbReference type="PROSITE" id="PS50983"/>
    </source>
</evidence>
<dbReference type="RefSeq" id="WP_185028555.1">
    <property type="nucleotide sequence ID" value="NZ_BNBN01000004.1"/>
</dbReference>
<dbReference type="GO" id="GO:0030288">
    <property type="term" value="C:outer membrane-bounded periplasmic space"/>
    <property type="evidence" value="ECO:0007669"/>
    <property type="project" value="TreeGrafter"/>
</dbReference>
<reference evidence="8 9" key="1">
    <citation type="submission" date="2020-08" db="EMBL/GenBank/DDBJ databases">
        <title>Genomic Encyclopedia of Type Strains, Phase IV (KMG-IV): sequencing the most valuable type-strain genomes for metagenomic binning, comparative biology and taxonomic classification.</title>
        <authorList>
            <person name="Goeker M."/>
        </authorList>
    </citation>
    <scope>NUCLEOTIDE SEQUENCE [LARGE SCALE GENOMIC DNA]</scope>
    <source>
        <strain evidence="8 9">DSM 40141</strain>
    </source>
</reference>
<dbReference type="GO" id="GO:1901678">
    <property type="term" value="P:iron coordination entity transport"/>
    <property type="evidence" value="ECO:0007669"/>
    <property type="project" value="UniProtKB-ARBA"/>
</dbReference>
<evidence type="ECO:0000313" key="8">
    <source>
        <dbReference type="EMBL" id="MBB6435242.1"/>
    </source>
</evidence>
<dbReference type="InterPro" id="IPR002491">
    <property type="entry name" value="ABC_transptr_periplasmic_BD"/>
</dbReference>
<organism evidence="8 9">
    <name type="scientific">Streptomyces candidus</name>
    <dbReference type="NCBI Taxonomy" id="67283"/>
    <lineage>
        <taxon>Bacteria</taxon>
        <taxon>Bacillati</taxon>
        <taxon>Actinomycetota</taxon>
        <taxon>Actinomycetes</taxon>
        <taxon>Kitasatosporales</taxon>
        <taxon>Streptomycetaceae</taxon>
        <taxon>Streptomyces</taxon>
    </lineage>
</organism>
<evidence type="ECO:0000313" key="9">
    <source>
        <dbReference type="Proteomes" id="UP000540423"/>
    </source>
</evidence>
<dbReference type="PANTHER" id="PTHR30532">
    <property type="entry name" value="IRON III DICITRATE-BINDING PERIPLASMIC PROTEIN"/>
    <property type="match status" value="1"/>
</dbReference>
<feature type="compositionally biased region" description="Basic and acidic residues" evidence="5">
    <location>
        <begin position="31"/>
        <end position="42"/>
    </location>
</feature>
<keyword evidence="4 6" id="KW-0732">Signal</keyword>
<evidence type="ECO:0000256" key="6">
    <source>
        <dbReference type="SAM" id="SignalP"/>
    </source>
</evidence>
<comment type="subcellular location">
    <subcellularLocation>
        <location evidence="1">Cell envelope</location>
    </subcellularLocation>
</comment>
<evidence type="ECO:0000256" key="2">
    <source>
        <dbReference type="ARBA" id="ARBA00008814"/>
    </source>
</evidence>
<protein>
    <submittedName>
        <fullName evidence="8">Iron complex transport system substrate-binding protein</fullName>
    </submittedName>
</protein>
<dbReference type="PROSITE" id="PS51257">
    <property type="entry name" value="PROKAR_LIPOPROTEIN"/>
    <property type="match status" value="1"/>
</dbReference>
<dbReference type="SUPFAM" id="SSF53807">
    <property type="entry name" value="Helical backbone' metal receptor"/>
    <property type="match status" value="1"/>
</dbReference>
<keyword evidence="3" id="KW-0813">Transport</keyword>
<dbReference type="InterPro" id="IPR051313">
    <property type="entry name" value="Bact_iron-sidero_bind"/>
</dbReference>
<evidence type="ECO:0000256" key="1">
    <source>
        <dbReference type="ARBA" id="ARBA00004196"/>
    </source>
</evidence>
<dbReference type="AlphaFoldDB" id="A0A7X0HCT5"/>
<accession>A0A7X0HCT5</accession>
<name>A0A7X0HCT5_9ACTN</name>
<evidence type="ECO:0000256" key="5">
    <source>
        <dbReference type="SAM" id="MobiDB-lite"/>
    </source>
</evidence>
<evidence type="ECO:0000256" key="3">
    <source>
        <dbReference type="ARBA" id="ARBA00022448"/>
    </source>
</evidence>
<proteinExistence type="inferred from homology"/>
<feature type="region of interest" description="Disordered" evidence="5">
    <location>
        <begin position="30"/>
        <end position="51"/>
    </location>
</feature>
<feature type="domain" description="Fe/B12 periplasmic-binding" evidence="7">
    <location>
        <begin position="70"/>
        <end position="334"/>
    </location>
</feature>
<gene>
    <name evidence="8" type="ORF">HNQ79_001693</name>
</gene>
<dbReference type="Gene3D" id="3.40.50.1980">
    <property type="entry name" value="Nitrogenase molybdenum iron protein domain"/>
    <property type="match status" value="2"/>
</dbReference>
<dbReference type="EMBL" id="JACHEM010000003">
    <property type="protein sequence ID" value="MBB6435242.1"/>
    <property type="molecule type" value="Genomic_DNA"/>
</dbReference>
<feature type="chain" id="PRO_5039204099" evidence="6">
    <location>
        <begin position="27"/>
        <end position="337"/>
    </location>
</feature>
<sequence length="337" mass="36039">MKTRWVSRFSRTATAAAIAVGLLATAACGGDADKKNDSKDAKTPAASDSAYPRTVTHAMGSAELKAQPKRVVALDMTFVDASLALEAEVVGFTTLSGGGDKLPAYFGADSQKFAPKATPVGTLEEPSLEKIIALKPDLILSAKVRHEKLYKQLSGIAPTVFSETTGGTWKDNVQLVGKALGKEDLAKQKVQDFEKRAKTIGDSVRKAKGANPEVSVVRFVDGPTRIYKEDTYTGVIVKDLGFGKPAAATGTGFNTEISDEEIKKMDADDIFISLYADEAGLSKKTKEKFQANPLWKQLKGSIHEVDDKIWMSAVGLYGANAVLDDVAKTYKVDAAKA</sequence>
<comment type="similarity">
    <text evidence="2">Belongs to the bacterial solute-binding protein 8 family.</text>
</comment>